<gene>
    <name evidence="10" type="ORF">PO878_16820</name>
</gene>
<evidence type="ECO:0000256" key="2">
    <source>
        <dbReference type="ARBA" id="ARBA00022723"/>
    </source>
</evidence>
<dbReference type="EMBL" id="CP116942">
    <property type="protein sequence ID" value="WCO66166.1"/>
    <property type="molecule type" value="Genomic_DNA"/>
</dbReference>
<keyword evidence="4 6" id="KW-0862">Zinc</keyword>
<dbReference type="InterPro" id="IPR042088">
    <property type="entry name" value="OligoPept_F_C"/>
</dbReference>
<evidence type="ECO:0000259" key="8">
    <source>
        <dbReference type="Pfam" id="PF01432"/>
    </source>
</evidence>
<keyword evidence="1 6" id="KW-0645">Protease</keyword>
<evidence type="ECO:0000259" key="9">
    <source>
        <dbReference type="Pfam" id="PF08439"/>
    </source>
</evidence>
<evidence type="ECO:0000256" key="6">
    <source>
        <dbReference type="RuleBase" id="RU003435"/>
    </source>
</evidence>
<evidence type="ECO:0000256" key="4">
    <source>
        <dbReference type="ARBA" id="ARBA00022833"/>
    </source>
</evidence>
<feature type="transmembrane region" description="Helical" evidence="7">
    <location>
        <begin position="526"/>
        <end position="543"/>
    </location>
</feature>
<evidence type="ECO:0000313" key="11">
    <source>
        <dbReference type="Proteomes" id="UP001216390"/>
    </source>
</evidence>
<sequence>MAAAAPPAPVPPRWRLDTFFSGLDDRELQGAVEEVGAEAGRLRALCDARDVRGGPPRPLTDDDAATVEEVLEATNALLARMRLVGAYLHAHVTTDARDAEASRLQARFQAATAAVGPVLKRVEAWAAAVGAEDLARSGPVASDHAFWLARGARLADHQMSDAEEDLAAELALTGGRSWAKLHGELTSTLLATVDLPDEGATTMPVTEARGLAAHPDGAVRRAAFDGEVAAWRTVEMPLALALSSHRGEMLALDRRRGWDDPLAPALAVNNVDRAAVDALTAAVVDSLPAFARHHRAKAAALGHGDRGLPWWDLIAPMGTPRRFTWDEAVGAVIDAFAGYSPGLAALARTAVADGWIDAEPRPGKVGGAFCMPVRDGESRVLLSFDGSFDSVQTLAHELGHAYHNTQLGPRPWLQRQTPMALAETASIFCETVMVDAGLRAAGDDPGARLAILDADLVGAAQVVVDIHSRFLFETALSAERGRGAVGPARLTELMAEAQVAAYGDGLDPDHLHTHMWAVKGHYYTAFYNWPYTFGLLFGLGLYAEYRRDPERFRAGYDDLLGATGLGDAAPLAARFGIDIRDQAFWASSLAVIEARIDEAAALMAATPATP</sequence>
<keyword evidence="2 6" id="KW-0479">Metal-binding</keyword>
<dbReference type="Proteomes" id="UP001216390">
    <property type="component" value="Chromosome"/>
</dbReference>
<dbReference type="AlphaFoldDB" id="A0AAE9Y605"/>
<organism evidence="10 11">
    <name type="scientific">Iamia majanohamensis</name>
    <dbReference type="NCBI Taxonomy" id="467976"/>
    <lineage>
        <taxon>Bacteria</taxon>
        <taxon>Bacillati</taxon>
        <taxon>Actinomycetota</taxon>
        <taxon>Acidimicrobiia</taxon>
        <taxon>Acidimicrobiales</taxon>
        <taxon>Iamiaceae</taxon>
        <taxon>Iamia</taxon>
    </lineage>
</organism>
<dbReference type="PANTHER" id="PTHR34217:SF1">
    <property type="entry name" value="CARBOXYPEPTIDASE 1"/>
    <property type="match status" value="1"/>
</dbReference>
<feature type="domain" description="Peptidase M3A/M3B catalytic" evidence="8">
    <location>
        <begin position="348"/>
        <end position="589"/>
    </location>
</feature>
<dbReference type="Gene3D" id="1.20.140.70">
    <property type="entry name" value="Oligopeptidase f, N-terminal domain"/>
    <property type="match status" value="1"/>
</dbReference>
<dbReference type="Pfam" id="PF08439">
    <property type="entry name" value="Peptidase_M3_N"/>
    <property type="match status" value="1"/>
</dbReference>
<dbReference type="InterPro" id="IPR034006">
    <property type="entry name" value="M3B_PepF_2"/>
</dbReference>
<evidence type="ECO:0000256" key="3">
    <source>
        <dbReference type="ARBA" id="ARBA00022801"/>
    </source>
</evidence>
<dbReference type="InterPro" id="IPR013647">
    <property type="entry name" value="OligopepF_N_dom"/>
</dbReference>
<dbReference type="PANTHER" id="PTHR34217">
    <property type="entry name" value="METAL-DEPENDENT CARBOXYPEPTIDASE"/>
    <property type="match status" value="1"/>
</dbReference>
<dbReference type="InterPro" id="IPR001333">
    <property type="entry name" value="Peptidase_M32_Taq"/>
</dbReference>
<dbReference type="InterPro" id="IPR001567">
    <property type="entry name" value="Pept_M3A_M3B_dom"/>
</dbReference>
<dbReference type="GO" id="GO:0004222">
    <property type="term" value="F:metalloendopeptidase activity"/>
    <property type="evidence" value="ECO:0007669"/>
    <property type="project" value="InterPro"/>
</dbReference>
<dbReference type="KEGG" id="ima:PO878_16820"/>
<keyword evidence="7" id="KW-0472">Membrane</keyword>
<evidence type="ECO:0000256" key="7">
    <source>
        <dbReference type="SAM" id="Phobius"/>
    </source>
</evidence>
<accession>A0AAE9Y605</accession>
<evidence type="ECO:0000313" key="10">
    <source>
        <dbReference type="EMBL" id="WCO66166.1"/>
    </source>
</evidence>
<dbReference type="Gene3D" id="1.10.1370.20">
    <property type="entry name" value="Oligoendopeptidase f, C-terminal domain"/>
    <property type="match status" value="1"/>
</dbReference>
<dbReference type="RefSeq" id="WP_272735690.1">
    <property type="nucleotide sequence ID" value="NZ_CP116942.1"/>
</dbReference>
<name>A0AAE9Y605_9ACTN</name>
<evidence type="ECO:0000256" key="1">
    <source>
        <dbReference type="ARBA" id="ARBA00022670"/>
    </source>
</evidence>
<dbReference type="SUPFAM" id="SSF55486">
    <property type="entry name" value="Metalloproteases ('zincins'), catalytic domain"/>
    <property type="match status" value="1"/>
</dbReference>
<keyword evidence="7" id="KW-0812">Transmembrane</keyword>
<feature type="domain" description="Oligopeptidase F N-terminal" evidence="9">
    <location>
        <begin position="139"/>
        <end position="188"/>
    </location>
</feature>
<dbReference type="GO" id="GO:0046872">
    <property type="term" value="F:metal ion binding"/>
    <property type="evidence" value="ECO:0007669"/>
    <property type="project" value="UniProtKB-UniRule"/>
</dbReference>
<protein>
    <submittedName>
        <fullName evidence="10">M3 family oligoendopeptidase</fullName>
    </submittedName>
</protein>
<dbReference type="CDD" id="cd09607">
    <property type="entry name" value="M3B_PepF"/>
    <property type="match status" value="1"/>
</dbReference>
<keyword evidence="5 6" id="KW-0482">Metalloprotease</keyword>
<keyword evidence="3 6" id="KW-0378">Hydrolase</keyword>
<proteinExistence type="inferred from homology"/>
<keyword evidence="11" id="KW-1185">Reference proteome</keyword>
<comment type="similarity">
    <text evidence="6">Belongs to the peptidase M3 family.</text>
</comment>
<evidence type="ECO:0000256" key="5">
    <source>
        <dbReference type="ARBA" id="ARBA00023049"/>
    </source>
</evidence>
<comment type="cofactor">
    <cofactor evidence="6">
        <name>Zn(2+)</name>
        <dbReference type="ChEBI" id="CHEBI:29105"/>
    </cofactor>
    <text evidence="6">Binds 1 zinc ion.</text>
</comment>
<dbReference type="GO" id="GO:0004181">
    <property type="term" value="F:metallocarboxypeptidase activity"/>
    <property type="evidence" value="ECO:0007669"/>
    <property type="project" value="InterPro"/>
</dbReference>
<dbReference type="GO" id="GO:0006508">
    <property type="term" value="P:proteolysis"/>
    <property type="evidence" value="ECO:0007669"/>
    <property type="project" value="UniProtKB-KW"/>
</dbReference>
<dbReference type="Pfam" id="PF01432">
    <property type="entry name" value="Peptidase_M3"/>
    <property type="match status" value="1"/>
</dbReference>
<reference evidence="10" key="1">
    <citation type="submission" date="2023-01" db="EMBL/GenBank/DDBJ databases">
        <title>The diversity of Class Acidimicrobiia in South China Sea sediment environments and the proposal of Iamia marina sp. nov., a novel species of the genus Iamia.</title>
        <authorList>
            <person name="He Y."/>
            <person name="Tian X."/>
        </authorList>
    </citation>
    <scope>NUCLEOTIDE SEQUENCE</scope>
    <source>
        <strain evidence="10">DSM 19957</strain>
    </source>
</reference>
<keyword evidence="7" id="KW-1133">Transmembrane helix</keyword>